<sequence length="291" mass="33229">MLFTVVFILSLFMRITCSKFYEEMAERAFDELTSMTVCAGIGVGSGGARRTSKRRDGDGCRKTSTRVYVDDSYNRSLRAHLPDGPLAAGATTRVNGFLVLDPFPDDEYGHFVAIFAFWMCDTDNNNRENNIQLETGVCLRLLSKCGNRSTDFLPATFVDRHSTTFMENPCFSIEVGEIAVVRPMKRHELKCRNLTSFQVCPPIVKQTAQSLKINVDENPTLVEEKLMGTYKGSSWPNYIASIQRRTSMQNEFFRLRDNLIRRGFDPRWILSFYDNGIFHDVVQMDSIFIKV</sequence>
<accession>A0A915KEN0</accession>
<protein>
    <submittedName>
        <fullName evidence="3">Uncharacterized protein</fullName>
    </submittedName>
</protein>
<dbReference type="Proteomes" id="UP000887565">
    <property type="component" value="Unplaced"/>
</dbReference>
<proteinExistence type="predicted"/>
<keyword evidence="1" id="KW-0732">Signal</keyword>
<dbReference type="AlphaFoldDB" id="A0A915KEN0"/>
<evidence type="ECO:0000313" key="3">
    <source>
        <dbReference type="WBParaSite" id="nRc.2.0.1.t36491-RA"/>
    </source>
</evidence>
<feature type="chain" id="PRO_5037368691" evidence="1">
    <location>
        <begin position="19"/>
        <end position="291"/>
    </location>
</feature>
<reference evidence="3" key="1">
    <citation type="submission" date="2022-11" db="UniProtKB">
        <authorList>
            <consortium name="WormBaseParasite"/>
        </authorList>
    </citation>
    <scope>IDENTIFICATION</scope>
</reference>
<keyword evidence="2" id="KW-1185">Reference proteome</keyword>
<evidence type="ECO:0000256" key="1">
    <source>
        <dbReference type="SAM" id="SignalP"/>
    </source>
</evidence>
<organism evidence="2 3">
    <name type="scientific">Romanomermis culicivorax</name>
    <name type="common">Nematode worm</name>
    <dbReference type="NCBI Taxonomy" id="13658"/>
    <lineage>
        <taxon>Eukaryota</taxon>
        <taxon>Metazoa</taxon>
        <taxon>Ecdysozoa</taxon>
        <taxon>Nematoda</taxon>
        <taxon>Enoplea</taxon>
        <taxon>Dorylaimia</taxon>
        <taxon>Mermithida</taxon>
        <taxon>Mermithoidea</taxon>
        <taxon>Mermithidae</taxon>
        <taxon>Romanomermis</taxon>
    </lineage>
</organism>
<dbReference type="WBParaSite" id="nRc.2.0.1.t36491-RA">
    <property type="protein sequence ID" value="nRc.2.0.1.t36491-RA"/>
    <property type="gene ID" value="nRc.2.0.1.g36491"/>
</dbReference>
<feature type="signal peptide" evidence="1">
    <location>
        <begin position="1"/>
        <end position="18"/>
    </location>
</feature>
<name>A0A915KEN0_ROMCU</name>
<evidence type="ECO:0000313" key="2">
    <source>
        <dbReference type="Proteomes" id="UP000887565"/>
    </source>
</evidence>